<comment type="similarity">
    <text evidence="3 10">Belongs to the glycosyl hydrolase 47 family.</text>
</comment>
<evidence type="ECO:0000256" key="2">
    <source>
        <dbReference type="ARBA" id="ARBA00004922"/>
    </source>
</evidence>
<dbReference type="Proteomes" id="UP001498398">
    <property type="component" value="Unassembled WGS sequence"/>
</dbReference>
<comment type="catalytic activity">
    <reaction evidence="8">
        <text>N(4)-(alpha-D-Man-(1-&gt;2)-alpha-D-Man-(1-&gt;2)-alpha-D-Man-(1-&gt;3)-[alpha-D-Man-(1-&gt;3)-[alpha-D-Man-(1-&gt;2)-alpha-D-Man-(1-&gt;6)]-alpha-D-Man-(1-&gt;6)]-beta-D-Man-(1-&gt;4)-beta-D-GlcNAc-(1-&gt;4)-beta-D-GlcNAc)-L-asparaginyl-[protein] (N-glucan mannose isomer 8A1,2,3B1,3) + 3 H2O = N(4)-(alpha-D-Man-(1-&gt;3)-[alpha-D-Man-(1-&gt;3)-[alpha-D-Man-(1-&gt;6)]-alpha-D-Man-(1-&gt;6)]-beta-D-Man-(1-&gt;4)-beta-D-GlcNAc-(1-&gt;4)-beta-D-GlcNAc)-L-asparaginyl-[protein] (N-glucan mannose isomer 5A1,2) + 3 beta-D-mannose</text>
        <dbReference type="Rhea" id="RHEA:56028"/>
        <dbReference type="Rhea" id="RHEA-COMP:14358"/>
        <dbReference type="Rhea" id="RHEA-COMP:14367"/>
        <dbReference type="ChEBI" id="CHEBI:15377"/>
        <dbReference type="ChEBI" id="CHEBI:28563"/>
        <dbReference type="ChEBI" id="CHEBI:59087"/>
        <dbReference type="ChEBI" id="CHEBI:60628"/>
        <dbReference type="EC" id="3.2.1.113"/>
    </reaction>
</comment>
<dbReference type="Pfam" id="PF01532">
    <property type="entry name" value="Glyco_hydro_47"/>
    <property type="match status" value="1"/>
</dbReference>
<sequence length="611" mass="69995">MYHLYHQQLVDMLYNNPLAAYVRQLRHKPYFRPGLYGCLVLFSVYLLYHSTYPQSSASLDVTEVYEPPVEVSEEAWTDRANQVKLAFLHAYHGYERYALPHDELKPISSGYQDNFNGWGVTLFDSLDTMLLLGLKKEYQRAMPYVEKAVFDLAEDLHAPYFETVIRYLGGLLSAYAISNDTVLLKRADQLADRLDNVFGTPSGFPLFGVNPSSGTVVGPELGILAEMASLQMEYTMLAKATGKKRWWDRANTVIRALENADLEYTGGMFPIRWNLTSAQPFDAHLSVGAQADSAHEYLLKQFLLTARTDKANLEMYLRATTHVIANLLYLSPKRHMLYVTDSDIYPDSSRGRPSHVFEHLSCFFPGLLALGAHTLPLDNLESLGIDFESLGSERTSRAYQKLSQYNLKELHLWAAEGLAQTCWLTYADEPTGLGPDEILMRTDRSGDGYLWIDAMERWKASGARGVPPGVGDKVPVVYTEEDRIRGNGLRRDYSIKKKGYLLRPETLESLYLLWRITGDSKWRHRGWKIFQAIQHHTKTAYGYASLRTVEIVPALKSDEMPSYFLAETLKYLYLMFIREDPIPLDKWVFNTEAHPFPVFEWTEEERERFSI</sequence>
<dbReference type="InterPro" id="IPR050749">
    <property type="entry name" value="Glycosyl_Hydrolase_47"/>
</dbReference>
<dbReference type="Gene3D" id="1.50.10.10">
    <property type="match status" value="1"/>
</dbReference>
<evidence type="ECO:0000256" key="5">
    <source>
        <dbReference type="ARBA" id="ARBA00022801"/>
    </source>
</evidence>
<comment type="caution">
    <text evidence="11">The sequence shown here is derived from an EMBL/GenBank/DDBJ whole genome shotgun (WGS) entry which is preliminary data.</text>
</comment>
<evidence type="ECO:0000256" key="8">
    <source>
        <dbReference type="ARBA" id="ARBA00047669"/>
    </source>
</evidence>
<dbReference type="SUPFAM" id="SSF48225">
    <property type="entry name" value="Seven-hairpin glycosidases"/>
    <property type="match status" value="1"/>
</dbReference>
<keyword evidence="4" id="KW-0479">Metal-binding</keyword>
<dbReference type="PANTHER" id="PTHR11742:SF55">
    <property type="entry name" value="ENDOPLASMIC RETICULUM MANNOSYL-OLIGOSACCHARIDE 1,2-ALPHA-MANNOSIDASE"/>
    <property type="match status" value="1"/>
</dbReference>
<dbReference type="PRINTS" id="PR00747">
    <property type="entry name" value="GLYHDRLASE47"/>
</dbReference>
<keyword evidence="7" id="KW-1015">Disulfide bond</keyword>
<keyword evidence="10" id="KW-0326">Glycosidase</keyword>
<comment type="cofactor">
    <cofactor evidence="1">
        <name>Ca(2+)</name>
        <dbReference type="ChEBI" id="CHEBI:29108"/>
    </cofactor>
</comment>
<keyword evidence="12" id="KW-1185">Reference proteome</keyword>
<dbReference type="InterPro" id="IPR012341">
    <property type="entry name" value="6hp_glycosidase-like_sf"/>
</dbReference>
<evidence type="ECO:0000256" key="1">
    <source>
        <dbReference type="ARBA" id="ARBA00001913"/>
    </source>
</evidence>
<name>A0ABR1J3U4_9AGAR</name>
<evidence type="ECO:0000313" key="12">
    <source>
        <dbReference type="Proteomes" id="UP001498398"/>
    </source>
</evidence>
<dbReference type="EMBL" id="JBANRG010000047">
    <property type="protein sequence ID" value="KAK7445387.1"/>
    <property type="molecule type" value="Genomic_DNA"/>
</dbReference>
<dbReference type="InterPro" id="IPR036026">
    <property type="entry name" value="Seven-hairpin_glycosidases"/>
</dbReference>
<accession>A0ABR1J3U4</accession>
<organism evidence="11 12">
    <name type="scientific">Marasmiellus scandens</name>
    <dbReference type="NCBI Taxonomy" id="2682957"/>
    <lineage>
        <taxon>Eukaryota</taxon>
        <taxon>Fungi</taxon>
        <taxon>Dikarya</taxon>
        <taxon>Basidiomycota</taxon>
        <taxon>Agaricomycotina</taxon>
        <taxon>Agaricomycetes</taxon>
        <taxon>Agaricomycetidae</taxon>
        <taxon>Agaricales</taxon>
        <taxon>Marasmiineae</taxon>
        <taxon>Omphalotaceae</taxon>
        <taxon>Marasmiellus</taxon>
    </lineage>
</organism>
<evidence type="ECO:0000256" key="6">
    <source>
        <dbReference type="ARBA" id="ARBA00022837"/>
    </source>
</evidence>
<evidence type="ECO:0000313" key="11">
    <source>
        <dbReference type="EMBL" id="KAK7445387.1"/>
    </source>
</evidence>
<comment type="pathway">
    <text evidence="2">Protein modification; protein glycosylation.</text>
</comment>
<comment type="catalytic activity">
    <reaction evidence="9">
        <text>N(4)-(alpha-D-Man-(1-&gt;2)-alpha-D-Man-(1-&gt;2)-alpha-D-Man-(1-&gt;3)-[alpha-D-Man-(1-&gt;2)-alpha-D-Man-(1-&gt;3)-[alpha-D-Man-(1-&gt;2)-alpha-D-Man-(1-&gt;6)]-alpha-D-Man-(1-&gt;6)]-beta-D-Man-(1-&gt;4)-beta-D-GlcNAc-(1-&gt;4)-beta-D-GlcNAc)-L-asparaginyl-[protein] (N-glucan mannose isomer 9A1,2,3B1,2,3) + 4 H2O = N(4)-(alpha-D-Man-(1-&gt;3)-[alpha-D-Man-(1-&gt;3)-[alpha-D-Man-(1-&gt;6)]-alpha-D-Man-(1-&gt;6)]-beta-D-Man-(1-&gt;4)-beta-D-GlcNAc-(1-&gt;4)-beta-D-GlcNAc)-L-asparaginyl-[protein] (N-glucan mannose isomer 5A1,2) + 4 beta-D-mannose</text>
        <dbReference type="Rhea" id="RHEA:56008"/>
        <dbReference type="Rhea" id="RHEA-COMP:14356"/>
        <dbReference type="Rhea" id="RHEA-COMP:14367"/>
        <dbReference type="ChEBI" id="CHEBI:15377"/>
        <dbReference type="ChEBI" id="CHEBI:28563"/>
        <dbReference type="ChEBI" id="CHEBI:59087"/>
        <dbReference type="ChEBI" id="CHEBI:139493"/>
        <dbReference type="EC" id="3.2.1.113"/>
    </reaction>
</comment>
<dbReference type="InterPro" id="IPR001382">
    <property type="entry name" value="Glyco_hydro_47"/>
</dbReference>
<evidence type="ECO:0000256" key="10">
    <source>
        <dbReference type="RuleBase" id="RU361193"/>
    </source>
</evidence>
<evidence type="ECO:0000256" key="7">
    <source>
        <dbReference type="ARBA" id="ARBA00023157"/>
    </source>
</evidence>
<proteinExistence type="inferred from homology"/>
<evidence type="ECO:0000256" key="3">
    <source>
        <dbReference type="ARBA" id="ARBA00007658"/>
    </source>
</evidence>
<reference evidence="11 12" key="1">
    <citation type="submission" date="2024-01" db="EMBL/GenBank/DDBJ databases">
        <title>A draft genome for the cacao thread blight pathogen Marasmiellus scandens.</title>
        <authorList>
            <person name="Baruah I.K."/>
            <person name="Leung J."/>
            <person name="Bukari Y."/>
            <person name="Amoako-Attah I."/>
            <person name="Meinhardt L.W."/>
            <person name="Bailey B.A."/>
            <person name="Cohen S.P."/>
        </authorList>
    </citation>
    <scope>NUCLEOTIDE SEQUENCE [LARGE SCALE GENOMIC DNA]</scope>
    <source>
        <strain evidence="11 12">GH-19</strain>
    </source>
</reference>
<dbReference type="EC" id="3.2.1.-" evidence="10"/>
<dbReference type="PANTHER" id="PTHR11742">
    <property type="entry name" value="MANNOSYL-OLIGOSACCHARIDE ALPHA-1,2-MANNOSIDASE-RELATED"/>
    <property type="match status" value="1"/>
</dbReference>
<gene>
    <name evidence="11" type="ORF">VKT23_014804</name>
</gene>
<protein>
    <recommendedName>
        <fullName evidence="10">alpha-1,2-Mannosidase</fullName>
        <ecNumber evidence="10">3.2.1.-</ecNumber>
    </recommendedName>
</protein>
<evidence type="ECO:0000256" key="4">
    <source>
        <dbReference type="ARBA" id="ARBA00022723"/>
    </source>
</evidence>
<evidence type="ECO:0000256" key="9">
    <source>
        <dbReference type="ARBA" id="ARBA00048605"/>
    </source>
</evidence>
<keyword evidence="6" id="KW-0106">Calcium</keyword>
<keyword evidence="5 10" id="KW-0378">Hydrolase</keyword>